<evidence type="ECO:0000313" key="8">
    <source>
        <dbReference type="EMBL" id="CAD7663868.1"/>
    </source>
</evidence>
<dbReference type="InterPro" id="IPR001932">
    <property type="entry name" value="PPM-type_phosphatase-like_dom"/>
</dbReference>
<dbReference type="OrthoDB" id="6510250at2759"/>
<evidence type="ECO:0000313" key="9">
    <source>
        <dbReference type="Proteomes" id="UP000728032"/>
    </source>
</evidence>
<keyword evidence="5" id="KW-0464">Manganese</keyword>
<dbReference type="EMBL" id="OC949696">
    <property type="protein sequence ID" value="CAD7663868.1"/>
    <property type="molecule type" value="Genomic_DNA"/>
</dbReference>
<evidence type="ECO:0000256" key="3">
    <source>
        <dbReference type="ARBA" id="ARBA00006702"/>
    </source>
</evidence>
<reference evidence="8" key="1">
    <citation type="submission" date="2020-11" db="EMBL/GenBank/DDBJ databases">
        <authorList>
            <person name="Tran Van P."/>
        </authorList>
    </citation>
    <scope>NUCLEOTIDE SEQUENCE</scope>
</reference>
<dbReference type="InterPro" id="IPR015655">
    <property type="entry name" value="PP2C"/>
</dbReference>
<dbReference type="EMBL" id="CAJPVJ010034871">
    <property type="protein sequence ID" value="CAG2181005.1"/>
    <property type="molecule type" value="Genomic_DNA"/>
</dbReference>
<sequence>EFNRVNGNLALSRALGDFVFKRNDKKSAQEQIVTAYPDVQVRDVTDDLEFIIIACDGIWDVMTNDEVVSFIRMRIAAKMEPQLICEELMTRCLAPDCQMGGLGCDNMTVVLITLLHGKSYEDLAERCAVHFSQKSNNRSLLSHSSSSTTSSMSSDDDELNSNMESTEKSVNGGDHESDANETKSNEIFSKLSPSVNDNGLTVA</sequence>
<evidence type="ECO:0000256" key="1">
    <source>
        <dbReference type="ARBA" id="ARBA00001936"/>
    </source>
</evidence>
<keyword evidence="9" id="KW-1185">Reference proteome</keyword>
<evidence type="ECO:0000256" key="4">
    <source>
        <dbReference type="ARBA" id="ARBA00013081"/>
    </source>
</evidence>
<dbReference type="SUPFAM" id="SSF81606">
    <property type="entry name" value="PP2C-like"/>
    <property type="match status" value="1"/>
</dbReference>
<comment type="cofactor">
    <cofactor evidence="1">
        <name>Mn(2+)</name>
        <dbReference type="ChEBI" id="CHEBI:29035"/>
    </cofactor>
</comment>
<protein>
    <recommendedName>
        <fullName evidence="4">protein-serine/threonine phosphatase</fullName>
        <ecNumber evidence="4">3.1.3.16</ecNumber>
    </recommendedName>
</protein>
<feature type="compositionally biased region" description="Polar residues" evidence="6">
    <location>
        <begin position="185"/>
        <end position="203"/>
    </location>
</feature>
<organism evidence="8">
    <name type="scientific">Oppiella nova</name>
    <dbReference type="NCBI Taxonomy" id="334625"/>
    <lineage>
        <taxon>Eukaryota</taxon>
        <taxon>Metazoa</taxon>
        <taxon>Ecdysozoa</taxon>
        <taxon>Arthropoda</taxon>
        <taxon>Chelicerata</taxon>
        <taxon>Arachnida</taxon>
        <taxon>Acari</taxon>
        <taxon>Acariformes</taxon>
        <taxon>Sarcoptiformes</taxon>
        <taxon>Oribatida</taxon>
        <taxon>Brachypylina</taxon>
        <taxon>Oppioidea</taxon>
        <taxon>Oppiidae</taxon>
        <taxon>Oppiella</taxon>
    </lineage>
</organism>
<dbReference type="InterPro" id="IPR036457">
    <property type="entry name" value="PPM-type-like_dom_sf"/>
</dbReference>
<feature type="region of interest" description="Disordered" evidence="6">
    <location>
        <begin position="138"/>
        <end position="203"/>
    </location>
</feature>
<evidence type="ECO:0000256" key="6">
    <source>
        <dbReference type="SAM" id="MobiDB-lite"/>
    </source>
</evidence>
<gene>
    <name evidence="8" type="ORF">ONB1V03_LOCUS20426</name>
</gene>
<name>A0A7R9MQ11_9ACAR</name>
<dbReference type="AlphaFoldDB" id="A0A7R9MQ11"/>
<feature type="non-terminal residue" evidence="8">
    <location>
        <position position="1"/>
    </location>
</feature>
<feature type="compositionally biased region" description="Basic and acidic residues" evidence="6">
    <location>
        <begin position="173"/>
        <end position="184"/>
    </location>
</feature>
<dbReference type="Gene3D" id="3.60.40.10">
    <property type="entry name" value="PPM-type phosphatase domain"/>
    <property type="match status" value="1"/>
</dbReference>
<accession>A0A7R9MQ11</accession>
<dbReference type="PANTHER" id="PTHR13832:SF565">
    <property type="entry name" value="AT28366P-RELATED"/>
    <property type="match status" value="1"/>
</dbReference>
<feature type="compositionally biased region" description="Low complexity" evidence="6">
    <location>
        <begin position="138"/>
        <end position="153"/>
    </location>
</feature>
<dbReference type="Proteomes" id="UP000728032">
    <property type="component" value="Unassembled WGS sequence"/>
</dbReference>
<evidence type="ECO:0000256" key="5">
    <source>
        <dbReference type="ARBA" id="ARBA00023211"/>
    </source>
</evidence>
<evidence type="ECO:0000256" key="2">
    <source>
        <dbReference type="ARBA" id="ARBA00001946"/>
    </source>
</evidence>
<dbReference type="CDD" id="cd00143">
    <property type="entry name" value="PP2Cc"/>
    <property type="match status" value="1"/>
</dbReference>
<proteinExistence type="inferred from homology"/>
<feature type="domain" description="PPM-type phosphatase" evidence="7">
    <location>
        <begin position="1"/>
        <end position="114"/>
    </location>
</feature>
<comment type="similarity">
    <text evidence="3">Belongs to the PP2C family.</text>
</comment>
<evidence type="ECO:0000259" key="7">
    <source>
        <dbReference type="PROSITE" id="PS51746"/>
    </source>
</evidence>
<dbReference type="PANTHER" id="PTHR13832">
    <property type="entry name" value="PROTEIN PHOSPHATASE 2C"/>
    <property type="match status" value="1"/>
</dbReference>
<dbReference type="EC" id="3.1.3.16" evidence="4"/>
<dbReference type="Pfam" id="PF00481">
    <property type="entry name" value="PP2C"/>
    <property type="match status" value="1"/>
</dbReference>
<comment type="cofactor">
    <cofactor evidence="2">
        <name>Mg(2+)</name>
        <dbReference type="ChEBI" id="CHEBI:18420"/>
    </cofactor>
</comment>
<dbReference type="PROSITE" id="PS51746">
    <property type="entry name" value="PPM_2"/>
    <property type="match status" value="1"/>
</dbReference>
<dbReference type="GO" id="GO:0004722">
    <property type="term" value="F:protein serine/threonine phosphatase activity"/>
    <property type="evidence" value="ECO:0007669"/>
    <property type="project" value="UniProtKB-EC"/>
</dbReference>